<keyword evidence="7" id="KW-1185">Reference proteome</keyword>
<dbReference type="GO" id="GO:0016829">
    <property type="term" value="F:lyase activity"/>
    <property type="evidence" value="ECO:0007669"/>
    <property type="project" value="UniProtKB-KW"/>
</dbReference>
<dbReference type="Pfam" id="PF03328">
    <property type="entry name" value="HpcH_HpaI"/>
    <property type="match status" value="1"/>
</dbReference>
<dbReference type="InterPro" id="IPR040442">
    <property type="entry name" value="Pyrv_kinase-like_dom_sf"/>
</dbReference>
<evidence type="ECO:0000313" key="7">
    <source>
        <dbReference type="Proteomes" id="UP000664399"/>
    </source>
</evidence>
<dbReference type="InterPro" id="IPR011206">
    <property type="entry name" value="Citrate_lyase_beta/mcl1/mcl2"/>
</dbReference>
<comment type="cofactor">
    <cofactor evidence="1">
        <name>Mg(2+)</name>
        <dbReference type="ChEBI" id="CHEBI:18420"/>
    </cofactor>
</comment>
<evidence type="ECO:0000256" key="4">
    <source>
        <dbReference type="ARBA" id="ARBA00022842"/>
    </source>
</evidence>
<dbReference type="Gene3D" id="3.20.20.60">
    <property type="entry name" value="Phosphoenolpyruvate-binding domains"/>
    <property type="match status" value="1"/>
</dbReference>
<protein>
    <submittedName>
        <fullName evidence="6">HpcH/HpaI aldolase/citrate lyase family protein</fullName>
    </submittedName>
</protein>
<accession>A0ABS3LQA0</accession>
<keyword evidence="6" id="KW-0456">Lyase</keyword>
<dbReference type="PIRSF" id="PIRSF015582">
    <property type="entry name" value="Cit_lyase_B"/>
    <property type="match status" value="1"/>
</dbReference>
<reference evidence="6 7" key="1">
    <citation type="submission" date="2021-03" db="EMBL/GenBank/DDBJ databases">
        <title>The complete genome sequence of Acetobacter suratthaniensis TBRC 1719.</title>
        <authorList>
            <person name="Charoenyingcharoen P."/>
            <person name="Yukphan P."/>
        </authorList>
    </citation>
    <scope>NUCLEOTIDE SEQUENCE [LARGE SCALE GENOMIC DNA]</scope>
    <source>
        <strain evidence="6 7">TBRC 1719</strain>
    </source>
</reference>
<dbReference type="PANTHER" id="PTHR32308">
    <property type="entry name" value="LYASE BETA SUBUNIT, PUTATIVE (AFU_ORTHOLOGUE AFUA_4G13030)-RELATED"/>
    <property type="match status" value="1"/>
</dbReference>
<dbReference type="EMBL" id="JAFVMG010000029">
    <property type="protein sequence ID" value="MBO1329537.1"/>
    <property type="molecule type" value="Genomic_DNA"/>
</dbReference>
<evidence type="ECO:0000256" key="2">
    <source>
        <dbReference type="ARBA" id="ARBA00005568"/>
    </source>
</evidence>
<evidence type="ECO:0000256" key="1">
    <source>
        <dbReference type="ARBA" id="ARBA00001946"/>
    </source>
</evidence>
<dbReference type="PANTHER" id="PTHR32308:SF10">
    <property type="entry name" value="CITRATE LYASE SUBUNIT BETA"/>
    <property type="match status" value="1"/>
</dbReference>
<keyword evidence="3" id="KW-0479">Metal-binding</keyword>
<comment type="similarity">
    <text evidence="2">Belongs to the HpcH/HpaI aldolase family.</text>
</comment>
<gene>
    <name evidence="6" type="ORF">J2D75_13805</name>
</gene>
<sequence length="288" mass="31611">MKLRRSMMFVPGDNAGMLSNSYIYLPDSVMFDLEDAVSIAEKDTARLLVYNTLKAKIYGDIETVVRINGVDTPFWEADLEMAVRGGAEVIRLPKTENVNEVKELEIKIGKIEKECGREFGSTKIITAIESASGVVNAVEIAACSSRMVAIALAGFDYLVDMQTERSSGTEPELFFARATVLHAARAAKIDAFDVAYGNVNDEEGFMREVNIAKNLGFNGKSLIHPRQIELLHKAYKPTQPELDHAKKVIEAAKTAEEKGLGVVSLNGKMIDPPVIQAAQRVILLADYS</sequence>
<organism evidence="6 7">
    <name type="scientific">Acetobacter suratthaniensis</name>
    <dbReference type="NCBI Taxonomy" id="1502841"/>
    <lineage>
        <taxon>Bacteria</taxon>
        <taxon>Pseudomonadati</taxon>
        <taxon>Pseudomonadota</taxon>
        <taxon>Alphaproteobacteria</taxon>
        <taxon>Acetobacterales</taxon>
        <taxon>Acetobacteraceae</taxon>
        <taxon>Acetobacter</taxon>
    </lineage>
</organism>
<feature type="domain" description="HpcH/HpaI aldolase/citrate lyase" evidence="5">
    <location>
        <begin position="5"/>
        <end position="225"/>
    </location>
</feature>
<dbReference type="InterPro" id="IPR015813">
    <property type="entry name" value="Pyrv/PenolPyrv_kinase-like_dom"/>
</dbReference>
<evidence type="ECO:0000313" key="6">
    <source>
        <dbReference type="EMBL" id="MBO1329537.1"/>
    </source>
</evidence>
<dbReference type="SUPFAM" id="SSF51621">
    <property type="entry name" value="Phosphoenolpyruvate/pyruvate domain"/>
    <property type="match status" value="1"/>
</dbReference>
<dbReference type="Proteomes" id="UP000664399">
    <property type="component" value="Unassembled WGS sequence"/>
</dbReference>
<comment type="caution">
    <text evidence="6">The sequence shown here is derived from an EMBL/GenBank/DDBJ whole genome shotgun (WGS) entry which is preliminary data.</text>
</comment>
<keyword evidence="4" id="KW-0460">Magnesium</keyword>
<proteinExistence type="inferred from homology"/>
<evidence type="ECO:0000256" key="3">
    <source>
        <dbReference type="ARBA" id="ARBA00022723"/>
    </source>
</evidence>
<evidence type="ECO:0000259" key="5">
    <source>
        <dbReference type="Pfam" id="PF03328"/>
    </source>
</evidence>
<name>A0ABS3LQA0_9PROT</name>
<dbReference type="InterPro" id="IPR005000">
    <property type="entry name" value="Aldolase/citrate-lyase_domain"/>
</dbReference>